<evidence type="ECO:0000256" key="4">
    <source>
        <dbReference type="ARBA" id="ARBA00022475"/>
    </source>
</evidence>
<evidence type="ECO:0000256" key="8">
    <source>
        <dbReference type="ARBA" id="ARBA00023136"/>
    </source>
</evidence>
<accession>A0A939RYW8</accession>
<proteinExistence type="inferred from homology"/>
<dbReference type="AlphaFoldDB" id="A0A939RYW8"/>
<feature type="transmembrane region" description="Helical" evidence="11">
    <location>
        <begin position="336"/>
        <end position="363"/>
    </location>
</feature>
<evidence type="ECO:0000256" key="11">
    <source>
        <dbReference type="SAM" id="Phobius"/>
    </source>
</evidence>
<feature type="transmembrane region" description="Helical" evidence="11">
    <location>
        <begin position="92"/>
        <end position="114"/>
    </location>
</feature>
<keyword evidence="8 11" id="KW-0472">Membrane</keyword>
<dbReference type="GO" id="GO:0005886">
    <property type="term" value="C:plasma membrane"/>
    <property type="evidence" value="ECO:0007669"/>
    <property type="project" value="UniProtKB-SubCell"/>
</dbReference>
<evidence type="ECO:0000313" key="13">
    <source>
        <dbReference type="EMBL" id="MBO1805281.1"/>
    </source>
</evidence>
<dbReference type="PANTHER" id="PTHR43045:SF1">
    <property type="entry name" value="SHIKIMATE TRANSPORTER"/>
    <property type="match status" value="1"/>
</dbReference>
<dbReference type="PROSITE" id="PS50850">
    <property type="entry name" value="MFS"/>
    <property type="match status" value="1"/>
</dbReference>
<feature type="transmembrane region" description="Helical" evidence="11">
    <location>
        <begin position="21"/>
        <end position="45"/>
    </location>
</feature>
<evidence type="ECO:0000259" key="12">
    <source>
        <dbReference type="PROSITE" id="PS50850"/>
    </source>
</evidence>
<feature type="transmembrane region" description="Helical" evidence="11">
    <location>
        <begin position="310"/>
        <end position="330"/>
    </location>
</feature>
<dbReference type="Gene3D" id="1.20.1250.20">
    <property type="entry name" value="MFS general substrate transporter like domains"/>
    <property type="match status" value="2"/>
</dbReference>
<feature type="transmembrane region" description="Helical" evidence="11">
    <location>
        <begin position="57"/>
        <end position="80"/>
    </location>
</feature>
<dbReference type="RefSeq" id="WP_208045760.1">
    <property type="nucleotide sequence ID" value="NZ_JAGDYL010000011.1"/>
</dbReference>
<comment type="subcellular location">
    <subcellularLocation>
        <location evidence="1">Cell membrane</location>
        <topology evidence="1">Multi-pass membrane protein</topology>
    </subcellularLocation>
</comment>
<sequence length="452" mass="47796">MSTPTAQAPAHSHRRALKSGFAAAVGTTVEWYDFYVYATAAAIVFPQVFFPELDRGLGTLASFGTYAVAFFARPLGGIIFGHVGDKLGRKPALTITLIMMGVATVLVGCLPGYATMGIAAPILLIVLRLVQGLAVGGEWGGASLMAVESAPPKFKVFYGGFTQLGNPLGALLSSGAFWILAAMGDDVLMSWGWRIPFLASIVLIGVGFWVRYRVEETPVFEEKIGGHEQSTPVLFALKNNWWPILLGFGMVAIASGGYYLATSYVQSYATSPEVGLNAATILGAMTVASFFETLVTLPLAWLGDKWGGKMLMYLGVGLSFVLSIPLILSIEGHNVALIYVLVSAIRITMSATWAPLSALMAQLFRPQARYTSMSLAYGIGAAVWGGLSPVIAAGLFAATGNIWAVIGLFAFLSLVAWVSTALAPQHSDAAPVTASLKARPVDTTTIAQPEGR</sequence>
<keyword evidence="4" id="KW-1003">Cell membrane</keyword>
<comment type="function">
    <text evidence="9">May be a proton symporter involved in the uptake of osmolytes such as proline and glycine betaine.</text>
</comment>
<evidence type="ECO:0000256" key="2">
    <source>
        <dbReference type="ARBA" id="ARBA00008240"/>
    </source>
</evidence>
<dbReference type="InterPro" id="IPR005828">
    <property type="entry name" value="MFS_sugar_transport-like"/>
</dbReference>
<evidence type="ECO:0000256" key="1">
    <source>
        <dbReference type="ARBA" id="ARBA00004651"/>
    </source>
</evidence>
<feature type="transmembrane region" description="Helical" evidence="11">
    <location>
        <begin position="241"/>
        <end position="261"/>
    </location>
</feature>
<evidence type="ECO:0000256" key="7">
    <source>
        <dbReference type="ARBA" id="ARBA00022989"/>
    </source>
</evidence>
<reference evidence="13" key="1">
    <citation type="submission" date="2021-03" db="EMBL/GenBank/DDBJ databases">
        <title>Leucobacter chromiisoli sp. nov., isolated from chromium-containing soil of chemical plant.</title>
        <authorList>
            <person name="Xu Z."/>
        </authorList>
    </citation>
    <scope>NUCLEOTIDE SEQUENCE</scope>
    <source>
        <strain evidence="13">A2</strain>
    </source>
</reference>
<dbReference type="SUPFAM" id="SSF103473">
    <property type="entry name" value="MFS general substrate transporter"/>
    <property type="match status" value="1"/>
</dbReference>
<dbReference type="GO" id="GO:0015293">
    <property type="term" value="F:symporter activity"/>
    <property type="evidence" value="ECO:0007669"/>
    <property type="project" value="UniProtKB-KW"/>
</dbReference>
<evidence type="ECO:0000313" key="14">
    <source>
        <dbReference type="Proteomes" id="UP000664398"/>
    </source>
</evidence>
<keyword evidence="6" id="KW-0769">Symport</keyword>
<feature type="transmembrane region" description="Helical" evidence="11">
    <location>
        <begin position="281"/>
        <end position="303"/>
    </location>
</feature>
<organism evidence="13 14">
    <name type="scientific">Leucobacter ruminantium</name>
    <dbReference type="NCBI Taxonomy" id="1289170"/>
    <lineage>
        <taxon>Bacteria</taxon>
        <taxon>Bacillati</taxon>
        <taxon>Actinomycetota</taxon>
        <taxon>Actinomycetes</taxon>
        <taxon>Micrococcales</taxon>
        <taxon>Microbacteriaceae</taxon>
        <taxon>Leucobacter</taxon>
    </lineage>
</organism>
<keyword evidence="14" id="KW-1185">Reference proteome</keyword>
<protein>
    <recommendedName>
        <fullName evidence="10">Putative proline/betaine transporter</fullName>
    </recommendedName>
</protein>
<feature type="transmembrane region" description="Helical" evidence="11">
    <location>
        <begin position="402"/>
        <end position="423"/>
    </location>
</feature>
<feature type="transmembrane region" description="Helical" evidence="11">
    <location>
        <begin position="375"/>
        <end position="396"/>
    </location>
</feature>
<dbReference type="Proteomes" id="UP000664398">
    <property type="component" value="Unassembled WGS sequence"/>
</dbReference>
<gene>
    <name evidence="13" type="ORF">J4H91_08115</name>
</gene>
<dbReference type="InterPro" id="IPR020846">
    <property type="entry name" value="MFS_dom"/>
</dbReference>
<dbReference type="FunFam" id="1.20.1250.20:FF:000001">
    <property type="entry name" value="Dicarboxylate MFS transporter"/>
    <property type="match status" value="1"/>
</dbReference>
<keyword evidence="7 11" id="KW-1133">Transmembrane helix</keyword>
<dbReference type="CDD" id="cd17369">
    <property type="entry name" value="MFS_ShiA_like"/>
    <property type="match status" value="1"/>
</dbReference>
<dbReference type="PANTHER" id="PTHR43045">
    <property type="entry name" value="SHIKIMATE TRANSPORTER"/>
    <property type="match status" value="1"/>
</dbReference>
<keyword evidence="5 11" id="KW-0812">Transmembrane</keyword>
<evidence type="ECO:0000256" key="6">
    <source>
        <dbReference type="ARBA" id="ARBA00022847"/>
    </source>
</evidence>
<evidence type="ECO:0000256" key="5">
    <source>
        <dbReference type="ARBA" id="ARBA00022692"/>
    </source>
</evidence>
<dbReference type="Pfam" id="PF00083">
    <property type="entry name" value="Sugar_tr"/>
    <property type="match status" value="1"/>
</dbReference>
<feature type="domain" description="Major facilitator superfamily (MFS) profile" evidence="12">
    <location>
        <begin position="19"/>
        <end position="428"/>
    </location>
</feature>
<keyword evidence="3" id="KW-0813">Transport</keyword>
<dbReference type="EMBL" id="JAGDYL010000011">
    <property type="protein sequence ID" value="MBO1805281.1"/>
    <property type="molecule type" value="Genomic_DNA"/>
</dbReference>
<evidence type="ECO:0000256" key="9">
    <source>
        <dbReference type="ARBA" id="ARBA00037295"/>
    </source>
</evidence>
<evidence type="ECO:0000256" key="3">
    <source>
        <dbReference type="ARBA" id="ARBA00022448"/>
    </source>
</evidence>
<comment type="caution">
    <text evidence="13">The sequence shown here is derived from an EMBL/GenBank/DDBJ whole genome shotgun (WGS) entry which is preliminary data.</text>
</comment>
<name>A0A939RYW8_9MICO</name>
<evidence type="ECO:0000256" key="10">
    <source>
        <dbReference type="ARBA" id="ARBA00039918"/>
    </source>
</evidence>
<comment type="similarity">
    <text evidence="2">Belongs to the major facilitator superfamily. Metabolite:H+ Symporter (MHS) family (TC 2.A.1.6) family.</text>
</comment>
<feature type="transmembrane region" description="Helical" evidence="11">
    <location>
        <begin position="191"/>
        <end position="210"/>
    </location>
</feature>
<feature type="transmembrane region" description="Helical" evidence="11">
    <location>
        <begin position="156"/>
        <end position="179"/>
    </location>
</feature>
<dbReference type="InterPro" id="IPR036259">
    <property type="entry name" value="MFS_trans_sf"/>
</dbReference>